<accession>A0A1V9ZN09</accession>
<evidence type="ECO:0000259" key="9">
    <source>
        <dbReference type="PROSITE" id="PS50199"/>
    </source>
</evidence>
<dbReference type="GO" id="GO:0016579">
    <property type="term" value="P:protein deubiquitination"/>
    <property type="evidence" value="ECO:0007669"/>
    <property type="project" value="InterPro"/>
</dbReference>
<dbReference type="InterPro" id="IPR001876">
    <property type="entry name" value="Znf_RanBP2"/>
</dbReference>
<sequence length="606" mass="68188">MDRATLLKHASLHKGLTNYFGQNNCFLNVVIQSLWHLDSFRVLIRTLDHSTLHNINQSCVLCELKEIFTYYEFSDESSLAPDNVRIALDLLYKERFQLGRMADATETLDTILAFMHTDQLRHTSQNPQAIASVNLATSIQIKDIDCMPKCIAHAIFEANMFDVYHCMKCRASSDPDMWKDTLYRVYFAELYKYVGPPSFFSSMTKNSPAISESNKFANVLKALLNDGPGRSCPDHDTTGCPGHCFVERWLMKFPIVFAISIVWPSTSIGGAELRAFAQVIPHRLDLSHVFQLGSDLPREEAMYLFRGMVCYYGKHYVSFFQSQSSDEQWYLFDDVNVRTIGTWDEVRKRIEKGCYQPTILFWEKENLKYEQLEELAEQVHQRSSRASSIQSPINSPRNAQLDVQQSNSLPSSPSRAAFPCSVFTTKLEKVIEMENHSPALDAIDTLNSIDMEPVQAPKTPLVSPKASILTSPKERHFIVLQGAEAHSKSGFTAIRIQLTATDGGLGLLVAKRDSGILVSGLESNAAGEALPAKACGAIQLGDKLVQINDEDIASSTVYQIMERLITTAEPVTLKFERKVPWLCLQCTLINDHENSKCAACEYPHKK</sequence>
<feature type="domain" description="USP" evidence="10">
    <location>
        <begin position="14"/>
        <end position="365"/>
    </location>
</feature>
<dbReference type="PANTHER" id="PTHR22975:SF9">
    <property type="entry name" value="ECHINUS SPLICE FORM 3"/>
    <property type="match status" value="1"/>
</dbReference>
<evidence type="ECO:0000256" key="4">
    <source>
        <dbReference type="ARBA" id="ARBA00022801"/>
    </source>
</evidence>
<dbReference type="PROSITE" id="PS01358">
    <property type="entry name" value="ZF_RANBP2_1"/>
    <property type="match status" value="1"/>
</dbReference>
<dbReference type="InterPro" id="IPR001394">
    <property type="entry name" value="Peptidase_C19_UCH"/>
</dbReference>
<dbReference type="InterPro" id="IPR052398">
    <property type="entry name" value="Ubiquitin_hydrolase_53/54"/>
</dbReference>
<dbReference type="CDD" id="cd02257">
    <property type="entry name" value="Peptidase_C19"/>
    <property type="match status" value="1"/>
</dbReference>
<evidence type="ECO:0000256" key="6">
    <source>
        <dbReference type="PROSITE-ProRule" id="PRU00322"/>
    </source>
</evidence>
<dbReference type="PANTHER" id="PTHR22975">
    <property type="entry name" value="UBIQUITIN SPECIFIC PROTEINASE"/>
    <property type="match status" value="1"/>
</dbReference>
<dbReference type="SUPFAM" id="SSF50156">
    <property type="entry name" value="PDZ domain-like"/>
    <property type="match status" value="1"/>
</dbReference>
<dbReference type="Pfam" id="PF00443">
    <property type="entry name" value="UCH"/>
    <property type="match status" value="1"/>
</dbReference>
<protein>
    <submittedName>
        <fullName evidence="11">Inactive ubiquitin carboxyl-terminal hydrolase</fullName>
    </submittedName>
</protein>
<dbReference type="GO" id="GO:0008270">
    <property type="term" value="F:zinc ion binding"/>
    <property type="evidence" value="ECO:0007669"/>
    <property type="project" value="UniProtKB-KW"/>
</dbReference>
<dbReference type="PROSITE" id="PS50199">
    <property type="entry name" value="ZF_RANBP2_2"/>
    <property type="match status" value="1"/>
</dbReference>
<dbReference type="InterPro" id="IPR036034">
    <property type="entry name" value="PDZ_sf"/>
</dbReference>
<dbReference type="PROSITE" id="PS50106">
    <property type="entry name" value="PDZ"/>
    <property type="match status" value="1"/>
</dbReference>
<keyword evidence="3" id="KW-0833">Ubl conjugation pathway</keyword>
<evidence type="ECO:0000256" key="7">
    <source>
        <dbReference type="SAM" id="MobiDB-lite"/>
    </source>
</evidence>
<dbReference type="SUPFAM" id="SSF54001">
    <property type="entry name" value="Cysteine proteinases"/>
    <property type="match status" value="1"/>
</dbReference>
<keyword evidence="5" id="KW-0862">Zinc</keyword>
<keyword evidence="2 6" id="KW-0863">Zinc-finger</keyword>
<evidence type="ECO:0000313" key="11">
    <source>
        <dbReference type="EMBL" id="OQR99160.1"/>
    </source>
</evidence>
<evidence type="ECO:0000259" key="10">
    <source>
        <dbReference type="PROSITE" id="PS50235"/>
    </source>
</evidence>
<dbReference type="SMART" id="SM00228">
    <property type="entry name" value="PDZ"/>
    <property type="match status" value="1"/>
</dbReference>
<feature type="domain" description="PDZ" evidence="8">
    <location>
        <begin position="495"/>
        <end position="579"/>
    </location>
</feature>
<dbReference type="CDD" id="cd00136">
    <property type="entry name" value="PDZ_canonical"/>
    <property type="match status" value="1"/>
</dbReference>
<dbReference type="AlphaFoldDB" id="A0A1V9ZN09"/>
<dbReference type="PROSITE" id="PS50235">
    <property type="entry name" value="USP_3"/>
    <property type="match status" value="1"/>
</dbReference>
<evidence type="ECO:0000259" key="8">
    <source>
        <dbReference type="PROSITE" id="PS50106"/>
    </source>
</evidence>
<dbReference type="GO" id="GO:0004843">
    <property type="term" value="F:cysteine-type deubiquitinase activity"/>
    <property type="evidence" value="ECO:0007669"/>
    <property type="project" value="InterPro"/>
</dbReference>
<gene>
    <name evidence="11" type="ORF">THRCLA_06586</name>
</gene>
<evidence type="ECO:0000256" key="3">
    <source>
        <dbReference type="ARBA" id="ARBA00022786"/>
    </source>
</evidence>
<reference evidence="11 12" key="1">
    <citation type="journal article" date="2014" name="Genome Biol. Evol.">
        <title>The secreted proteins of Achlya hypogyna and Thraustotheca clavata identify the ancestral oomycete secretome and reveal gene acquisitions by horizontal gene transfer.</title>
        <authorList>
            <person name="Misner I."/>
            <person name="Blouin N."/>
            <person name="Leonard G."/>
            <person name="Richards T.A."/>
            <person name="Lane C.E."/>
        </authorList>
    </citation>
    <scope>NUCLEOTIDE SEQUENCE [LARGE SCALE GENOMIC DNA]</scope>
    <source>
        <strain evidence="11 12">ATCC 34112</strain>
    </source>
</reference>
<dbReference type="OrthoDB" id="205782at2759"/>
<dbReference type="Pfam" id="PF00595">
    <property type="entry name" value="PDZ"/>
    <property type="match status" value="1"/>
</dbReference>
<dbReference type="InterPro" id="IPR028889">
    <property type="entry name" value="USP"/>
</dbReference>
<dbReference type="Proteomes" id="UP000243217">
    <property type="component" value="Unassembled WGS sequence"/>
</dbReference>
<feature type="domain" description="RanBP2-type" evidence="9">
    <location>
        <begin position="577"/>
        <end position="606"/>
    </location>
</feature>
<feature type="compositionally biased region" description="Polar residues" evidence="7">
    <location>
        <begin position="384"/>
        <end position="414"/>
    </location>
</feature>
<evidence type="ECO:0000256" key="2">
    <source>
        <dbReference type="ARBA" id="ARBA00022771"/>
    </source>
</evidence>
<keyword evidence="4 11" id="KW-0378">Hydrolase</keyword>
<proteinExistence type="predicted"/>
<evidence type="ECO:0000256" key="1">
    <source>
        <dbReference type="ARBA" id="ARBA00022723"/>
    </source>
</evidence>
<dbReference type="EMBL" id="JNBS01001825">
    <property type="protein sequence ID" value="OQR99160.1"/>
    <property type="molecule type" value="Genomic_DNA"/>
</dbReference>
<feature type="region of interest" description="Disordered" evidence="7">
    <location>
        <begin position="383"/>
        <end position="414"/>
    </location>
</feature>
<name>A0A1V9ZN09_9STRA</name>
<dbReference type="InterPro" id="IPR038765">
    <property type="entry name" value="Papain-like_cys_pep_sf"/>
</dbReference>
<dbReference type="Gene3D" id="2.30.42.10">
    <property type="match status" value="1"/>
</dbReference>
<organism evidence="11 12">
    <name type="scientific">Thraustotheca clavata</name>
    <dbReference type="NCBI Taxonomy" id="74557"/>
    <lineage>
        <taxon>Eukaryota</taxon>
        <taxon>Sar</taxon>
        <taxon>Stramenopiles</taxon>
        <taxon>Oomycota</taxon>
        <taxon>Saprolegniomycetes</taxon>
        <taxon>Saprolegniales</taxon>
        <taxon>Achlyaceae</taxon>
        <taxon>Thraustotheca</taxon>
    </lineage>
</organism>
<evidence type="ECO:0000313" key="12">
    <source>
        <dbReference type="Proteomes" id="UP000243217"/>
    </source>
</evidence>
<evidence type="ECO:0000256" key="5">
    <source>
        <dbReference type="ARBA" id="ARBA00022833"/>
    </source>
</evidence>
<keyword evidence="1" id="KW-0479">Metal-binding</keyword>
<keyword evidence="12" id="KW-1185">Reference proteome</keyword>
<dbReference type="InterPro" id="IPR001478">
    <property type="entry name" value="PDZ"/>
</dbReference>
<dbReference type="Gene3D" id="3.90.70.10">
    <property type="entry name" value="Cysteine proteinases"/>
    <property type="match status" value="1"/>
</dbReference>
<comment type="caution">
    <text evidence="11">The sequence shown here is derived from an EMBL/GenBank/DDBJ whole genome shotgun (WGS) entry which is preliminary data.</text>
</comment>